<dbReference type="GO" id="GO:0015344">
    <property type="term" value="F:siderophore uptake transmembrane transporter activity"/>
    <property type="evidence" value="ECO:0007669"/>
    <property type="project" value="TreeGrafter"/>
</dbReference>
<evidence type="ECO:0000256" key="9">
    <source>
        <dbReference type="RuleBase" id="RU003357"/>
    </source>
</evidence>
<dbReference type="Gene3D" id="2.60.40.1120">
    <property type="entry name" value="Carboxypeptidase-like, regulatory domain"/>
    <property type="match status" value="1"/>
</dbReference>
<dbReference type="InterPro" id="IPR008969">
    <property type="entry name" value="CarboxyPept-like_regulatory"/>
</dbReference>
<keyword evidence="4 8" id="KW-0812">Transmembrane</keyword>
<feature type="chain" id="PRO_5001696056" evidence="10">
    <location>
        <begin position="19"/>
        <end position="756"/>
    </location>
</feature>
<evidence type="ECO:0000256" key="8">
    <source>
        <dbReference type="PROSITE-ProRule" id="PRU01360"/>
    </source>
</evidence>
<dbReference type="OrthoDB" id="9795928at2"/>
<evidence type="ECO:0000313" key="14">
    <source>
        <dbReference type="Proteomes" id="UP000027821"/>
    </source>
</evidence>
<reference evidence="13 14" key="1">
    <citation type="submission" date="2014-04" db="EMBL/GenBank/DDBJ databases">
        <title>Characterization and application of a salt tolerant electro-active bacterium.</title>
        <authorList>
            <person name="Yang L."/>
            <person name="Wei S."/>
            <person name="Tay Q.X.M."/>
        </authorList>
    </citation>
    <scope>NUCLEOTIDE SEQUENCE [LARGE SCALE GENOMIC DNA]</scope>
    <source>
        <strain evidence="13 14">LY1</strain>
    </source>
</reference>
<comment type="similarity">
    <text evidence="8 9">Belongs to the TonB-dependent receptor family.</text>
</comment>
<comment type="caution">
    <text evidence="13">The sequence shown here is derived from an EMBL/GenBank/DDBJ whole genome shotgun (WGS) entry which is preliminary data.</text>
</comment>
<keyword evidence="10" id="KW-0732">Signal</keyword>
<dbReference type="PROSITE" id="PS52016">
    <property type="entry name" value="TONB_DEPENDENT_REC_3"/>
    <property type="match status" value="1"/>
</dbReference>
<protein>
    <submittedName>
        <fullName evidence="13">Membrane protein</fullName>
    </submittedName>
</protein>
<feature type="signal peptide" evidence="10">
    <location>
        <begin position="1"/>
        <end position="18"/>
    </location>
</feature>
<evidence type="ECO:0000256" key="4">
    <source>
        <dbReference type="ARBA" id="ARBA00022692"/>
    </source>
</evidence>
<evidence type="ECO:0000256" key="7">
    <source>
        <dbReference type="ARBA" id="ARBA00023237"/>
    </source>
</evidence>
<dbReference type="Proteomes" id="UP000027821">
    <property type="component" value="Unassembled WGS sequence"/>
</dbReference>
<gene>
    <name evidence="13" type="ORF">EL17_19985</name>
</gene>
<accession>A0A074LEI5</accession>
<dbReference type="GO" id="GO:0009279">
    <property type="term" value="C:cell outer membrane"/>
    <property type="evidence" value="ECO:0007669"/>
    <property type="project" value="UniProtKB-SubCell"/>
</dbReference>
<dbReference type="EMBL" id="JMIH01000028">
    <property type="protein sequence ID" value="KEO72187.1"/>
    <property type="molecule type" value="Genomic_DNA"/>
</dbReference>
<dbReference type="InterPro" id="IPR012910">
    <property type="entry name" value="Plug_dom"/>
</dbReference>
<dbReference type="SUPFAM" id="SSF49464">
    <property type="entry name" value="Carboxypeptidase regulatory domain-like"/>
    <property type="match status" value="1"/>
</dbReference>
<name>A0A074LEI5_9BACT</name>
<keyword evidence="5 9" id="KW-0798">TonB box</keyword>
<dbReference type="Pfam" id="PF00593">
    <property type="entry name" value="TonB_dep_Rec_b-barrel"/>
    <property type="match status" value="1"/>
</dbReference>
<comment type="subcellular location">
    <subcellularLocation>
        <location evidence="1 8">Cell outer membrane</location>
        <topology evidence="1 8">Multi-pass membrane protein</topology>
    </subcellularLocation>
</comment>
<dbReference type="InterPro" id="IPR036942">
    <property type="entry name" value="Beta-barrel_TonB_sf"/>
</dbReference>
<evidence type="ECO:0000256" key="5">
    <source>
        <dbReference type="ARBA" id="ARBA00023077"/>
    </source>
</evidence>
<dbReference type="Pfam" id="PF07715">
    <property type="entry name" value="Plug"/>
    <property type="match status" value="1"/>
</dbReference>
<proteinExistence type="inferred from homology"/>
<dbReference type="InterPro" id="IPR000531">
    <property type="entry name" value="Beta-barrel_TonB"/>
</dbReference>
<evidence type="ECO:0000256" key="1">
    <source>
        <dbReference type="ARBA" id="ARBA00004571"/>
    </source>
</evidence>
<dbReference type="AlphaFoldDB" id="A0A074LEI5"/>
<sequence>MKLLFILILSMITAWVVAAEPVHLKGSVIDKATKQPIPGASIFISEINRTVISDENGRFEIHPLPQKNVLVQVSFIGYKSIIQKVDLSTIDLEVTFEMEESTTTIDEVVVSGAYVMSRESSPVVISKVDRSAILMHPSPSLMSTLSRVPGVSEVSMGPGISKPVIRGMSFSRVLSVYQGARFENQQWGADHGLGLTETGISGVEIIKGPASLMYGSGAMAGVIHLLEENDASAGQVEGDINLRGYSNSLGGRMEAGWKGMGANGFNWSLRGASESHADYLDGDGQAVGNTRFNTHNIKAGLGLSQKWGDTKIRYTYLKQRLGILDEDEREEMVTTRNDRNMQLPFQQVTDHFLSSISNIFLGEDKIMVTLGYHWNFREEIEDDFEGIDLGLRQQNFMYDIKYFKSFSPSLEVIVGGQGFYLQNTNYDEAEEILIPDAIKDDRSVYSLLNYNKNNWVLQGGLRYDHRKVTADARADKFLAYGFELPGAPEDRILERSFGGITASGGATFRPSDRWRFRVNLATGFRAPDLAELYSNGPHPGTSRFELGNANFEREQNVQTDLGIRYRTPHYTLMAEAFYNRVDNYIFFSATDQRVEDLVVWSFEQDDAYLYGGEALVEIHPMAMKWLNFMTSYSTVIGQRRSDLSYLPYIPAFNWNQEITVRPSFSSNSLSALYLKLLGSWVMDQQRVALLEEQTPGYYLLGANIGAELKVAGQGIDVFLSGSNLLNKTYMDHLSLYRPFGINQIGRNIALHLRYKF</sequence>
<dbReference type="SUPFAM" id="SSF56935">
    <property type="entry name" value="Porins"/>
    <property type="match status" value="1"/>
</dbReference>
<dbReference type="eggNOG" id="COG4771">
    <property type="taxonomic scope" value="Bacteria"/>
</dbReference>
<dbReference type="InterPro" id="IPR037066">
    <property type="entry name" value="Plug_dom_sf"/>
</dbReference>
<dbReference type="Gene3D" id="2.170.130.10">
    <property type="entry name" value="TonB-dependent receptor, plug domain"/>
    <property type="match status" value="1"/>
</dbReference>
<keyword evidence="2 8" id="KW-0813">Transport</keyword>
<keyword evidence="7 8" id="KW-0998">Cell outer membrane</keyword>
<dbReference type="GO" id="GO:0044718">
    <property type="term" value="P:siderophore transmembrane transport"/>
    <property type="evidence" value="ECO:0007669"/>
    <property type="project" value="TreeGrafter"/>
</dbReference>
<evidence type="ECO:0000256" key="3">
    <source>
        <dbReference type="ARBA" id="ARBA00022452"/>
    </source>
</evidence>
<evidence type="ECO:0000313" key="13">
    <source>
        <dbReference type="EMBL" id="KEO72187.1"/>
    </source>
</evidence>
<dbReference type="PANTHER" id="PTHR30069:SF40">
    <property type="entry name" value="TONB-DEPENDENT RECEPTOR NMB0964-RELATED"/>
    <property type="match status" value="1"/>
</dbReference>
<dbReference type="Pfam" id="PF13715">
    <property type="entry name" value="CarbopepD_reg_2"/>
    <property type="match status" value="1"/>
</dbReference>
<evidence type="ECO:0000256" key="2">
    <source>
        <dbReference type="ARBA" id="ARBA00022448"/>
    </source>
</evidence>
<dbReference type="PANTHER" id="PTHR30069">
    <property type="entry name" value="TONB-DEPENDENT OUTER MEMBRANE RECEPTOR"/>
    <property type="match status" value="1"/>
</dbReference>
<keyword evidence="14" id="KW-1185">Reference proteome</keyword>
<keyword evidence="6 8" id="KW-0472">Membrane</keyword>
<evidence type="ECO:0000259" key="11">
    <source>
        <dbReference type="Pfam" id="PF00593"/>
    </source>
</evidence>
<feature type="domain" description="TonB-dependent receptor-like beta-barrel" evidence="11">
    <location>
        <begin position="255"/>
        <end position="724"/>
    </location>
</feature>
<evidence type="ECO:0000256" key="6">
    <source>
        <dbReference type="ARBA" id="ARBA00023136"/>
    </source>
</evidence>
<dbReference type="STRING" id="1048983.EL17_19985"/>
<keyword evidence="3 8" id="KW-1134">Transmembrane beta strand</keyword>
<evidence type="ECO:0000256" key="10">
    <source>
        <dbReference type="SAM" id="SignalP"/>
    </source>
</evidence>
<organism evidence="13 14">
    <name type="scientific">Anditalea andensis</name>
    <dbReference type="NCBI Taxonomy" id="1048983"/>
    <lineage>
        <taxon>Bacteria</taxon>
        <taxon>Pseudomonadati</taxon>
        <taxon>Bacteroidota</taxon>
        <taxon>Cytophagia</taxon>
        <taxon>Cytophagales</taxon>
        <taxon>Cytophagaceae</taxon>
        <taxon>Anditalea</taxon>
    </lineage>
</organism>
<dbReference type="Gene3D" id="2.40.170.20">
    <property type="entry name" value="TonB-dependent receptor, beta-barrel domain"/>
    <property type="match status" value="1"/>
</dbReference>
<dbReference type="InterPro" id="IPR039426">
    <property type="entry name" value="TonB-dep_rcpt-like"/>
</dbReference>
<evidence type="ECO:0000259" key="12">
    <source>
        <dbReference type="Pfam" id="PF07715"/>
    </source>
</evidence>
<feature type="domain" description="TonB-dependent receptor plug" evidence="12">
    <location>
        <begin position="119"/>
        <end position="222"/>
    </location>
</feature>